<dbReference type="EMBL" id="BMGB01000001">
    <property type="protein sequence ID" value="GGB02800.1"/>
    <property type="molecule type" value="Genomic_DNA"/>
</dbReference>
<feature type="transmembrane region" description="Helical" evidence="2">
    <location>
        <begin position="20"/>
        <end position="43"/>
    </location>
</feature>
<sequence>MRDFGWGYSGFSHLLGAVLYGVFALISVAVTVALIFFVVRFLIYGTRAAQLYIEKNSPPKPAAAADAPHTREPAAPTPAPAPTQAPAPAPAAPPAPAAAPKAPAEKSDTATTPVLPSTPVVPPADAAPKAAPKATPAITPPATKKPPVKKTPQPPVA</sequence>
<reference evidence="3" key="2">
    <citation type="submission" date="2020-09" db="EMBL/GenBank/DDBJ databases">
        <authorList>
            <person name="Sun Q."/>
            <person name="Zhou Y."/>
        </authorList>
    </citation>
    <scope>NUCLEOTIDE SEQUENCE</scope>
    <source>
        <strain evidence="3">CGMCC 1.12813</strain>
    </source>
</reference>
<feature type="compositionally biased region" description="Low complexity" evidence="1">
    <location>
        <begin position="111"/>
        <end position="142"/>
    </location>
</feature>
<feature type="region of interest" description="Disordered" evidence="1">
    <location>
        <begin position="58"/>
        <end position="157"/>
    </location>
</feature>
<evidence type="ECO:0000313" key="4">
    <source>
        <dbReference type="Proteomes" id="UP000606922"/>
    </source>
</evidence>
<dbReference type="RefSeq" id="WP_188510189.1">
    <property type="nucleotide sequence ID" value="NZ_BMGB01000001.1"/>
</dbReference>
<protein>
    <submittedName>
        <fullName evidence="3">Uncharacterized protein</fullName>
    </submittedName>
</protein>
<evidence type="ECO:0000256" key="1">
    <source>
        <dbReference type="SAM" id="MobiDB-lite"/>
    </source>
</evidence>
<keyword evidence="2" id="KW-0472">Membrane</keyword>
<keyword evidence="2" id="KW-0812">Transmembrane</keyword>
<dbReference type="AlphaFoldDB" id="A0A916SJ94"/>
<dbReference type="Proteomes" id="UP000606922">
    <property type="component" value="Unassembled WGS sequence"/>
</dbReference>
<accession>A0A916SJ94</accession>
<reference evidence="3" key="1">
    <citation type="journal article" date="2014" name="Int. J. Syst. Evol. Microbiol.">
        <title>Complete genome sequence of Corynebacterium casei LMG S-19264T (=DSM 44701T), isolated from a smear-ripened cheese.</title>
        <authorList>
            <consortium name="US DOE Joint Genome Institute (JGI-PGF)"/>
            <person name="Walter F."/>
            <person name="Albersmeier A."/>
            <person name="Kalinowski J."/>
            <person name="Ruckert C."/>
        </authorList>
    </citation>
    <scope>NUCLEOTIDE SEQUENCE</scope>
    <source>
        <strain evidence="3">CGMCC 1.12813</strain>
    </source>
</reference>
<comment type="caution">
    <text evidence="3">The sequence shown here is derived from an EMBL/GenBank/DDBJ whole genome shotgun (WGS) entry which is preliminary data.</text>
</comment>
<feature type="compositionally biased region" description="Pro residues" evidence="1">
    <location>
        <begin position="75"/>
        <end position="97"/>
    </location>
</feature>
<evidence type="ECO:0000256" key="2">
    <source>
        <dbReference type="SAM" id="Phobius"/>
    </source>
</evidence>
<keyword evidence="4" id="KW-1185">Reference proteome</keyword>
<name>A0A916SJ94_9MICO</name>
<proteinExistence type="predicted"/>
<gene>
    <name evidence="3" type="ORF">GCM10010979_16810</name>
</gene>
<organism evidence="3 4">
    <name type="scientific">Conyzicola nivalis</name>
    <dbReference type="NCBI Taxonomy" id="1477021"/>
    <lineage>
        <taxon>Bacteria</taxon>
        <taxon>Bacillati</taxon>
        <taxon>Actinomycetota</taxon>
        <taxon>Actinomycetes</taxon>
        <taxon>Micrococcales</taxon>
        <taxon>Microbacteriaceae</taxon>
        <taxon>Conyzicola</taxon>
    </lineage>
</organism>
<keyword evidence="2" id="KW-1133">Transmembrane helix</keyword>
<evidence type="ECO:0000313" key="3">
    <source>
        <dbReference type="EMBL" id="GGB02800.1"/>
    </source>
</evidence>